<organism evidence="1">
    <name type="scientific">Lotharella vacuolata</name>
    <dbReference type="NCBI Taxonomy" id="74820"/>
    <lineage>
        <taxon>Eukaryota</taxon>
        <taxon>Sar</taxon>
        <taxon>Rhizaria</taxon>
        <taxon>Cercozoa</taxon>
        <taxon>Chlorarachniophyceae</taxon>
        <taxon>Lotharella</taxon>
    </lineage>
</organism>
<accession>A0A0H5BKA7</accession>
<evidence type="ECO:0000313" key="1">
    <source>
        <dbReference type="EMBL" id="BAS01650.1"/>
    </source>
</evidence>
<proteinExistence type="predicted"/>
<dbReference type="AlphaFoldDB" id="A0A0H5BKA7"/>
<sequence>MLHSQPTESLQLLRNNKASKYKNIYDVYINYSSCSFNKKYNGHFYNLLNFCFTNLNIEILKKINISKSLKFIKNKFIFIKYIFLIKLIKDDISKNILLNNKNHVRIFYNLFSHLIFSNFQTSVLNFKFINIIRYYLQKKTPTKFLKLFSMFRIYFSILVLKNNVIHNTINWLKKIKIFFNQFIVLLKKINKCLHFSVTETIKHLKHYVTLYFPKNSKTKQKLIFKNINLKLNTFFLIKYIERLQKIKYILTENKKKHKTFIVIKFKSTIYNFRIDELINYLYRKKFIKM</sequence>
<keyword evidence="1" id="KW-0542">Nucleomorph</keyword>
<protein>
    <submittedName>
        <fullName evidence="1">Uncharacterized protein</fullName>
    </submittedName>
</protein>
<dbReference type="EMBL" id="AB996601">
    <property type="protein sequence ID" value="BAS01650.1"/>
    <property type="molecule type" value="Genomic_DNA"/>
</dbReference>
<name>A0A0H5BKA7_9EUKA</name>
<geneLocation type="nucleomorph" evidence="1"/>
<reference evidence="1" key="1">
    <citation type="journal article" date="2015" name="Genome Biol. Evol.">
        <title>Nucleomorph Genome Sequences of Two Chlorarachniophytes, Amorphochlora amoebiformis and Lotharella vacuolata.</title>
        <authorList>
            <person name="Suzuki S."/>
            <person name="Shirato S."/>
            <person name="Hirakawa Y."/>
            <person name="Ishida K."/>
        </authorList>
    </citation>
    <scope>NUCLEOTIDE SEQUENCE</scope>
    <source>
        <strain evidence="1">CCMP240</strain>
    </source>
</reference>